<organism evidence="1 2">
    <name type="scientific">Acidiphilium iwatense</name>
    <dbReference type="NCBI Taxonomy" id="768198"/>
    <lineage>
        <taxon>Bacteria</taxon>
        <taxon>Pseudomonadati</taxon>
        <taxon>Pseudomonadota</taxon>
        <taxon>Alphaproteobacteria</taxon>
        <taxon>Acetobacterales</taxon>
        <taxon>Acidocellaceae</taxon>
        <taxon>Acidiphilium</taxon>
    </lineage>
</organism>
<evidence type="ECO:0008006" key="3">
    <source>
        <dbReference type="Google" id="ProtNLM"/>
    </source>
</evidence>
<accession>A0ABS9DYW4</accession>
<protein>
    <recommendedName>
        <fullName evidence="3">Chemotaxis protein</fullName>
    </recommendedName>
</protein>
<evidence type="ECO:0000313" key="2">
    <source>
        <dbReference type="Proteomes" id="UP001521209"/>
    </source>
</evidence>
<comment type="caution">
    <text evidence="1">The sequence shown here is derived from an EMBL/GenBank/DDBJ whole genome shotgun (WGS) entry which is preliminary data.</text>
</comment>
<reference evidence="1 2" key="1">
    <citation type="submission" date="2022-01" db="EMBL/GenBank/DDBJ databases">
        <authorList>
            <person name="Won M."/>
            <person name="Kim S.-J."/>
            <person name="Kwon S.-W."/>
        </authorList>
    </citation>
    <scope>NUCLEOTIDE SEQUENCE [LARGE SCALE GENOMIC DNA]</scope>
    <source>
        <strain evidence="1 2">KCTC 23505</strain>
    </source>
</reference>
<dbReference type="EMBL" id="JAKGBZ010000021">
    <property type="protein sequence ID" value="MCF3947345.1"/>
    <property type="molecule type" value="Genomic_DNA"/>
</dbReference>
<proteinExistence type="predicted"/>
<name>A0ABS9DYW4_9PROT</name>
<gene>
    <name evidence="1" type="ORF">L2A60_11725</name>
</gene>
<keyword evidence="2" id="KW-1185">Reference proteome</keyword>
<dbReference type="Proteomes" id="UP001521209">
    <property type="component" value="Unassembled WGS sequence"/>
</dbReference>
<evidence type="ECO:0000313" key="1">
    <source>
        <dbReference type="EMBL" id="MCF3947345.1"/>
    </source>
</evidence>
<sequence>MKPIIREYLASLKERGELDAILPDLLSELGYTVFSKPSRGTRQFGVDVAAIGPNGDDRVYLFSIKRGDLTRGEWNGPSDQALRPSLDEILDAYIPNHLPPEHRGKRVVICPCFGGEVQEAAAEAFNGYMNNKATDMVEFSVWNGDRIAGYLEDGLLREGLLSPEMRSSLRKAIAMSDEPEASFSHFARLVEAVTKHATGTSDAKRLTAARQISISLWMLFVWAREQGNLESTYQASEHVLLNIWDLAKEQLVAGTKSSEDMGVILFELVELHLQIWDEFIGKKILPHVGKLHAVSAAIRTASPLDVNLVLFTVMGRVALHGLWQIWIDSSSGELPTTYSKRPPTPRIDMLAEKLCLLVVNNPSLLAPVSEGQATDLAFGFMFLAIHGKHLGDLQVWVSEVVKRANFAYRSGGRYPSVLHDYAELAAHPRRDKEGYFVEVTQGSVLLPTLAFWAAALGDTDTLEVLARLKGEVLPHCSTQLWLPDESSETNLWRGQNNHGAAFLDIPLVPEGQSILNYILQECGPTTPFWKLSAVDQGFWPLVLVACRHHRLPIPPHFFSRLIPIAHPQS</sequence>
<dbReference type="RefSeq" id="WP_235704569.1">
    <property type="nucleotide sequence ID" value="NZ_JAKGBZ010000021.1"/>
</dbReference>